<proteinExistence type="predicted"/>
<protein>
    <submittedName>
        <fullName evidence="2">AlNc14C216G9022 protein</fullName>
    </submittedName>
</protein>
<accession>F0WRM3</accession>
<sequence length="197" mass="22177">MTGALYQECLQEFDDDMRSQRRNVELILDNASAHTLYVMEPQSETAVSLPQYDIEATANGRRDHCVIQASMKQLCIHDPMDLKDFICFADEVDPNMEVFTNADLLSVNGDVALLSTAQDSSDDDEPAESGTTFEAVSSAHPAISIEVERLMGDMRTLQQRLHEELRVEKENTLTQTSIRSYFSAASTMQLQYKNTKK</sequence>
<reference evidence="2" key="1">
    <citation type="journal article" date="2011" name="PLoS Biol.">
        <title>Gene gain and loss during evolution of obligate parasitism in the white rust pathogen of Arabidopsis thaliana.</title>
        <authorList>
            <person name="Kemen E."/>
            <person name="Gardiner A."/>
            <person name="Schultz-Larsen T."/>
            <person name="Kemen A.C."/>
            <person name="Balmuth A.L."/>
            <person name="Robert-Seilaniantz A."/>
            <person name="Bailey K."/>
            <person name="Holub E."/>
            <person name="Studholme D.J."/>
            <person name="Maclean D."/>
            <person name="Jones J.D."/>
        </authorList>
    </citation>
    <scope>NUCLEOTIDE SEQUENCE</scope>
</reference>
<reference evidence="2" key="2">
    <citation type="submission" date="2011-02" db="EMBL/GenBank/DDBJ databases">
        <authorList>
            <person name="MacLean D."/>
        </authorList>
    </citation>
    <scope>NUCLEOTIDE SEQUENCE</scope>
</reference>
<name>F0WRM3_9STRA</name>
<dbReference type="HOGENOM" id="CLU_1386396_0_0_1"/>
<feature type="region of interest" description="Disordered" evidence="1">
    <location>
        <begin position="117"/>
        <end position="137"/>
    </location>
</feature>
<gene>
    <name evidence="2" type="primary">AlNc14C216G9022</name>
    <name evidence="2" type="ORF">ALNC14_101310</name>
</gene>
<organism evidence="2">
    <name type="scientific">Albugo laibachii Nc14</name>
    <dbReference type="NCBI Taxonomy" id="890382"/>
    <lineage>
        <taxon>Eukaryota</taxon>
        <taxon>Sar</taxon>
        <taxon>Stramenopiles</taxon>
        <taxon>Oomycota</taxon>
        <taxon>Peronosporomycetes</taxon>
        <taxon>Albuginales</taxon>
        <taxon>Albuginaceae</taxon>
        <taxon>Albugo</taxon>
    </lineage>
</organism>
<dbReference type="AlphaFoldDB" id="F0WRM3"/>
<dbReference type="EMBL" id="FR824261">
    <property type="protein sequence ID" value="CCA23987.1"/>
    <property type="molecule type" value="Genomic_DNA"/>
</dbReference>
<evidence type="ECO:0000256" key="1">
    <source>
        <dbReference type="SAM" id="MobiDB-lite"/>
    </source>
</evidence>
<evidence type="ECO:0000313" key="2">
    <source>
        <dbReference type="EMBL" id="CCA23987.1"/>
    </source>
</evidence>